<dbReference type="PROSITE" id="PS51257">
    <property type="entry name" value="PROKAR_LIPOPROTEIN"/>
    <property type="match status" value="1"/>
</dbReference>
<dbReference type="RefSeq" id="WP_303538065.1">
    <property type="nucleotide sequence ID" value="NZ_JAUOQI010000003.1"/>
</dbReference>
<reference evidence="2" key="1">
    <citation type="submission" date="2023-07" db="EMBL/GenBank/DDBJ databases">
        <title>Genome content predicts the carbon catabolic preferences of heterotrophic bacteria.</title>
        <authorList>
            <person name="Gralka M."/>
        </authorList>
    </citation>
    <scope>NUCLEOTIDE SEQUENCE</scope>
    <source>
        <strain evidence="2">F2M12</strain>
    </source>
</reference>
<evidence type="ECO:0008006" key="4">
    <source>
        <dbReference type="Google" id="ProtNLM"/>
    </source>
</evidence>
<name>A0AAW7YYW8_9ALTE</name>
<dbReference type="AlphaFoldDB" id="A0AAW7YYW8"/>
<evidence type="ECO:0000313" key="3">
    <source>
        <dbReference type="Proteomes" id="UP001170717"/>
    </source>
</evidence>
<sequence>MNKTLLVIIFSLFVSACSSRSGFSIPEVAQPSPKIQFENLFLRGVFNWWEATSAYQFKKDSNGWYVNVELIADGQPYDFRLSDAIWTPNQSCGGNYKGQPVMVSTKIFLVCKQGSENLQFTPSNTGIYRFQVAPADDNEVSLVITRKP</sequence>
<gene>
    <name evidence="2" type="ORF">Q4527_04570</name>
</gene>
<protein>
    <recommendedName>
        <fullName evidence="4">Pullulanase</fullName>
    </recommendedName>
</protein>
<comment type="caution">
    <text evidence="2">The sequence shown here is derived from an EMBL/GenBank/DDBJ whole genome shotgun (WGS) entry which is preliminary data.</text>
</comment>
<dbReference type="EMBL" id="JAUOQI010000003">
    <property type="protein sequence ID" value="MDO6576650.1"/>
    <property type="molecule type" value="Genomic_DNA"/>
</dbReference>
<evidence type="ECO:0000256" key="1">
    <source>
        <dbReference type="SAM" id="SignalP"/>
    </source>
</evidence>
<feature type="signal peptide" evidence="1">
    <location>
        <begin position="1"/>
        <end position="16"/>
    </location>
</feature>
<feature type="chain" id="PRO_5043801648" description="Pullulanase" evidence="1">
    <location>
        <begin position="17"/>
        <end position="148"/>
    </location>
</feature>
<accession>A0AAW7YYW8</accession>
<evidence type="ECO:0000313" key="2">
    <source>
        <dbReference type="EMBL" id="MDO6576650.1"/>
    </source>
</evidence>
<keyword evidence="1" id="KW-0732">Signal</keyword>
<organism evidence="2 3">
    <name type="scientific">Alteromonas stellipolaris</name>
    <dbReference type="NCBI Taxonomy" id="233316"/>
    <lineage>
        <taxon>Bacteria</taxon>
        <taxon>Pseudomonadati</taxon>
        <taxon>Pseudomonadota</taxon>
        <taxon>Gammaproteobacteria</taxon>
        <taxon>Alteromonadales</taxon>
        <taxon>Alteromonadaceae</taxon>
        <taxon>Alteromonas/Salinimonas group</taxon>
        <taxon>Alteromonas</taxon>
    </lineage>
</organism>
<dbReference type="Proteomes" id="UP001170717">
    <property type="component" value="Unassembled WGS sequence"/>
</dbReference>
<proteinExistence type="predicted"/>